<proteinExistence type="predicted"/>
<sequence>MLVLDEMVPDDLPVVTTLGRIAAARPWLAALPALIAEVRERFGVRLGPPWHAGSCSWVAPAELPDGTPAVVKIGWPHREMYGEPVALRRWAGRGAVHLLAHGPSGPMTGL</sequence>
<evidence type="ECO:0000313" key="2">
    <source>
        <dbReference type="Proteomes" id="UP000292564"/>
    </source>
</evidence>
<dbReference type="EMBL" id="SHKY01000001">
    <property type="protein sequence ID" value="RZU54582.1"/>
    <property type="molecule type" value="Genomic_DNA"/>
</dbReference>
<keyword evidence="1" id="KW-0418">Kinase</keyword>
<gene>
    <name evidence="1" type="ORF">EV385_6533</name>
</gene>
<accession>A0A4Q7ZTN4</accession>
<name>A0A4Q7ZTN4_9ACTN</name>
<dbReference type="GO" id="GO:0016301">
    <property type="term" value="F:kinase activity"/>
    <property type="evidence" value="ECO:0007669"/>
    <property type="project" value="UniProtKB-KW"/>
</dbReference>
<reference evidence="1 2" key="1">
    <citation type="submission" date="2019-02" db="EMBL/GenBank/DDBJ databases">
        <title>Sequencing the genomes of 1000 actinobacteria strains.</title>
        <authorList>
            <person name="Klenk H.-P."/>
        </authorList>
    </citation>
    <scope>NUCLEOTIDE SEQUENCE [LARGE SCALE GENOMIC DNA]</scope>
    <source>
        <strain evidence="1 2">DSM 45162</strain>
    </source>
</reference>
<evidence type="ECO:0000313" key="1">
    <source>
        <dbReference type="EMBL" id="RZU54582.1"/>
    </source>
</evidence>
<keyword evidence="1" id="KW-0808">Transferase</keyword>
<organism evidence="1 2">
    <name type="scientific">Krasilnikovia cinnamomea</name>
    <dbReference type="NCBI Taxonomy" id="349313"/>
    <lineage>
        <taxon>Bacteria</taxon>
        <taxon>Bacillati</taxon>
        <taxon>Actinomycetota</taxon>
        <taxon>Actinomycetes</taxon>
        <taxon>Micromonosporales</taxon>
        <taxon>Micromonosporaceae</taxon>
        <taxon>Krasilnikovia</taxon>
    </lineage>
</organism>
<dbReference type="Proteomes" id="UP000292564">
    <property type="component" value="Unassembled WGS sequence"/>
</dbReference>
<protein>
    <submittedName>
        <fullName evidence="1">Aminoglycoside/hydroxyurea antibiotic resistance kinase</fullName>
    </submittedName>
</protein>
<keyword evidence="2" id="KW-1185">Reference proteome</keyword>
<dbReference type="AlphaFoldDB" id="A0A4Q7ZTN4"/>
<comment type="caution">
    <text evidence="1">The sequence shown here is derived from an EMBL/GenBank/DDBJ whole genome shotgun (WGS) entry which is preliminary data.</text>
</comment>